<dbReference type="EMBL" id="BMAC01000071">
    <property type="protein sequence ID" value="GFP83835.1"/>
    <property type="molecule type" value="Genomic_DNA"/>
</dbReference>
<feature type="compositionally biased region" description="Low complexity" evidence="1">
    <location>
        <begin position="80"/>
        <end position="90"/>
    </location>
</feature>
<proteinExistence type="predicted"/>
<feature type="region of interest" description="Disordered" evidence="1">
    <location>
        <begin position="74"/>
        <end position="117"/>
    </location>
</feature>
<dbReference type="PANTHER" id="PTHR31722">
    <property type="entry name" value="OS06G0675200 PROTEIN"/>
    <property type="match status" value="1"/>
</dbReference>
<feature type="region of interest" description="Disordered" evidence="1">
    <location>
        <begin position="33"/>
        <end position="59"/>
    </location>
</feature>
<dbReference type="OrthoDB" id="1920857at2759"/>
<gene>
    <name evidence="2" type="ORF">PHJA_000527100</name>
</gene>
<sequence>MAADELFSEGKLLPFWQTQHAAAEKLNKITLKPAENENKDDVDRRISWFLDDDPSPRPPKCTVLWKELLRLKKQRASALSPSSSSSSSSSSEDERKKGAGNKEKIPNRVKKGIERTKSASIKIRPMVNVPICAHGKNISLPPLFPLRRARFD</sequence>
<comment type="caution">
    <text evidence="2">The sequence shown here is derived from an EMBL/GenBank/DDBJ whole genome shotgun (WGS) entry which is preliminary data.</text>
</comment>
<dbReference type="PANTHER" id="PTHR31722:SF2">
    <property type="entry name" value="DNA CROSS-LINK REPAIR 1 PROTEIN-LIKE"/>
    <property type="match status" value="1"/>
</dbReference>
<evidence type="ECO:0000313" key="3">
    <source>
        <dbReference type="Proteomes" id="UP000653305"/>
    </source>
</evidence>
<protein>
    <submittedName>
        <fullName evidence="2">Uncharacterized protein</fullName>
    </submittedName>
</protein>
<dbReference type="AlphaFoldDB" id="A0A830BIW8"/>
<keyword evidence="3" id="KW-1185">Reference proteome</keyword>
<dbReference type="Proteomes" id="UP000653305">
    <property type="component" value="Unassembled WGS sequence"/>
</dbReference>
<feature type="compositionally biased region" description="Basic and acidic residues" evidence="1">
    <location>
        <begin position="92"/>
        <end position="117"/>
    </location>
</feature>
<name>A0A830BIW8_9LAMI</name>
<evidence type="ECO:0000256" key="1">
    <source>
        <dbReference type="SAM" id="MobiDB-lite"/>
    </source>
</evidence>
<evidence type="ECO:0000313" key="2">
    <source>
        <dbReference type="EMBL" id="GFP83835.1"/>
    </source>
</evidence>
<accession>A0A830BIW8</accession>
<organism evidence="2 3">
    <name type="scientific">Phtheirospermum japonicum</name>
    <dbReference type="NCBI Taxonomy" id="374723"/>
    <lineage>
        <taxon>Eukaryota</taxon>
        <taxon>Viridiplantae</taxon>
        <taxon>Streptophyta</taxon>
        <taxon>Embryophyta</taxon>
        <taxon>Tracheophyta</taxon>
        <taxon>Spermatophyta</taxon>
        <taxon>Magnoliopsida</taxon>
        <taxon>eudicotyledons</taxon>
        <taxon>Gunneridae</taxon>
        <taxon>Pentapetalae</taxon>
        <taxon>asterids</taxon>
        <taxon>lamiids</taxon>
        <taxon>Lamiales</taxon>
        <taxon>Orobanchaceae</taxon>
        <taxon>Orobanchaceae incertae sedis</taxon>
        <taxon>Phtheirospermum</taxon>
    </lineage>
</organism>
<reference evidence="2" key="1">
    <citation type="submission" date="2020-07" db="EMBL/GenBank/DDBJ databases">
        <title>Ethylene signaling mediates host invasion by parasitic plants.</title>
        <authorList>
            <person name="Yoshida S."/>
        </authorList>
    </citation>
    <scope>NUCLEOTIDE SEQUENCE</scope>
    <source>
        <strain evidence="2">Okayama</strain>
    </source>
</reference>
<feature type="compositionally biased region" description="Basic and acidic residues" evidence="1">
    <location>
        <begin position="34"/>
        <end position="46"/>
    </location>
</feature>